<dbReference type="AlphaFoldDB" id="A0A382H406"/>
<dbReference type="EMBL" id="UINC01059053">
    <property type="protein sequence ID" value="SVB82028.1"/>
    <property type="molecule type" value="Genomic_DNA"/>
</dbReference>
<name>A0A382H406_9ZZZZ</name>
<sequence>MDQKQNIINGELKNFINSMMEQNIINGVINSMIEFQKQNNIKEQCITNSQYLYDVIKKTFPHANVKAKAVCVISDDERIFEHNKRQIRAEKTVIGGHVVLFYNDVMIDSSYEISCLKAKSYFDNIKELMNNTKMNDDTKKFTISNHLKCMKFAEEINNGKLVITSKEYYNNLADYMDNIQMRIFTDALDGLGVECVDLKKKRNY</sequence>
<accession>A0A382H406</accession>
<proteinExistence type="predicted"/>
<gene>
    <name evidence="1" type="ORF">METZ01_LOCUS234882</name>
</gene>
<protein>
    <submittedName>
        <fullName evidence="1">Uncharacterized protein</fullName>
    </submittedName>
</protein>
<reference evidence="1" key="1">
    <citation type="submission" date="2018-05" db="EMBL/GenBank/DDBJ databases">
        <authorList>
            <person name="Lanie J.A."/>
            <person name="Ng W.-L."/>
            <person name="Kazmierczak K.M."/>
            <person name="Andrzejewski T.M."/>
            <person name="Davidsen T.M."/>
            <person name="Wayne K.J."/>
            <person name="Tettelin H."/>
            <person name="Glass J.I."/>
            <person name="Rusch D."/>
            <person name="Podicherti R."/>
            <person name="Tsui H.-C.T."/>
            <person name="Winkler M.E."/>
        </authorList>
    </citation>
    <scope>NUCLEOTIDE SEQUENCE</scope>
</reference>
<evidence type="ECO:0000313" key="1">
    <source>
        <dbReference type="EMBL" id="SVB82028.1"/>
    </source>
</evidence>
<organism evidence="1">
    <name type="scientific">marine metagenome</name>
    <dbReference type="NCBI Taxonomy" id="408172"/>
    <lineage>
        <taxon>unclassified sequences</taxon>
        <taxon>metagenomes</taxon>
        <taxon>ecological metagenomes</taxon>
    </lineage>
</organism>